<feature type="region of interest" description="Disordered" evidence="3">
    <location>
        <begin position="1943"/>
        <end position="1971"/>
    </location>
</feature>
<feature type="region of interest" description="Disordered" evidence="3">
    <location>
        <begin position="391"/>
        <end position="412"/>
    </location>
</feature>
<feature type="compositionally biased region" description="Low complexity" evidence="3">
    <location>
        <begin position="1106"/>
        <end position="1139"/>
    </location>
</feature>
<comment type="similarity">
    <text evidence="1">Belongs to the adenomatous polyposis coli (APC) family.</text>
</comment>
<organism evidence="4">
    <name type="scientific">Schistocephalus solidus</name>
    <name type="common">Tapeworm</name>
    <dbReference type="NCBI Taxonomy" id="70667"/>
    <lineage>
        <taxon>Eukaryota</taxon>
        <taxon>Metazoa</taxon>
        <taxon>Spiralia</taxon>
        <taxon>Lophotrochozoa</taxon>
        <taxon>Platyhelminthes</taxon>
        <taxon>Cestoda</taxon>
        <taxon>Eucestoda</taxon>
        <taxon>Diphyllobothriidea</taxon>
        <taxon>Diphyllobothriidae</taxon>
        <taxon>Schistocephalus</taxon>
    </lineage>
</organism>
<dbReference type="GO" id="GO:0016342">
    <property type="term" value="C:catenin complex"/>
    <property type="evidence" value="ECO:0007669"/>
    <property type="project" value="TreeGrafter"/>
</dbReference>
<feature type="region of interest" description="Disordered" evidence="3">
    <location>
        <begin position="1511"/>
        <end position="1576"/>
    </location>
</feature>
<feature type="compositionally biased region" description="Polar residues" evidence="3">
    <location>
        <begin position="2377"/>
        <end position="2403"/>
    </location>
</feature>
<feature type="compositionally biased region" description="Polar residues" evidence="3">
    <location>
        <begin position="103"/>
        <end position="113"/>
    </location>
</feature>
<evidence type="ECO:0000256" key="1">
    <source>
        <dbReference type="ARBA" id="ARBA00009051"/>
    </source>
</evidence>
<feature type="compositionally biased region" description="Low complexity" evidence="3">
    <location>
        <begin position="488"/>
        <end position="502"/>
    </location>
</feature>
<feature type="region of interest" description="Disordered" evidence="3">
    <location>
        <begin position="1190"/>
        <end position="1245"/>
    </location>
</feature>
<feature type="region of interest" description="Disordered" evidence="3">
    <location>
        <begin position="1995"/>
        <end position="2020"/>
    </location>
</feature>
<dbReference type="GO" id="GO:0007026">
    <property type="term" value="P:negative regulation of microtubule depolymerization"/>
    <property type="evidence" value="ECO:0007669"/>
    <property type="project" value="TreeGrafter"/>
</dbReference>
<feature type="region of interest" description="Disordered" evidence="3">
    <location>
        <begin position="1106"/>
        <end position="1141"/>
    </location>
</feature>
<feature type="region of interest" description="Disordered" evidence="3">
    <location>
        <begin position="2105"/>
        <end position="2199"/>
    </location>
</feature>
<dbReference type="InterPro" id="IPR026818">
    <property type="entry name" value="Apc_fam"/>
</dbReference>
<feature type="region of interest" description="Disordered" evidence="3">
    <location>
        <begin position="484"/>
        <end position="563"/>
    </location>
</feature>
<feature type="compositionally biased region" description="Polar residues" evidence="3">
    <location>
        <begin position="2498"/>
        <end position="2518"/>
    </location>
</feature>
<dbReference type="GO" id="GO:0007389">
    <property type="term" value="P:pattern specification process"/>
    <property type="evidence" value="ECO:0007669"/>
    <property type="project" value="TreeGrafter"/>
</dbReference>
<feature type="region of interest" description="Disordered" evidence="3">
    <location>
        <begin position="1724"/>
        <end position="1746"/>
    </location>
</feature>
<feature type="region of interest" description="Disordered" evidence="3">
    <location>
        <begin position="2294"/>
        <end position="2483"/>
    </location>
</feature>
<keyword evidence="2" id="KW-0879">Wnt signaling pathway</keyword>
<dbReference type="PANTHER" id="PTHR12607">
    <property type="entry name" value="ADENOMATOUS POLYPOSIS COLI PROTEIN FAMILY"/>
    <property type="match status" value="1"/>
</dbReference>
<feature type="region of interest" description="Disordered" evidence="3">
    <location>
        <begin position="2655"/>
        <end position="2804"/>
    </location>
</feature>
<dbReference type="GO" id="GO:0001708">
    <property type="term" value="P:cell fate specification"/>
    <property type="evidence" value="ECO:0007669"/>
    <property type="project" value="TreeGrafter"/>
</dbReference>
<feature type="region of interest" description="Disordered" evidence="3">
    <location>
        <begin position="2558"/>
        <end position="2579"/>
    </location>
</feature>
<sequence>MRSQMCTQQVSRPYSGYAVPQHQFGLNYGNITNLQDASTRRVSSSLSSPGPTPTQHQSPAVRSAPASPAPGRCQPPNGSNLRFANNSASQSPVNAHAQPGTALRTNFVHTGPTNDRFCAEDSESHTPPSLPPRRHPPPPPPRSGSGLRQPQRCLTGASRSDQVPQPQQQYHYAGLPAPSMPPPTTVSPHLPVCMDGAIGPSGQLGNTRPPMMMPMQQQTADTYHQHYTPLPAVSSPQIRPLLRQPMSTPPLPHHQAPPPTTVVTVSSYLPRSNTIGYPIQYSQPSPLPRYAQPYTGGSRLGSVRPAEQYSKNTKVTAIRAPCPQPQEASRPKPPTGIPVGDSSNPCKPPLNPAFPDHALAEVPLGNFVKSADPDTTDSLLRLLFARFVSQTSERDAARPGEQLRSAADPFPGLGAYRPSSSELRQIIGHLVRIAHTDVIIPSSSEETGSTGLLMANVASKTPCVDGQPSMVFGAGLMEKMDSLAYSKQPQPASSPRSRARASLPTTRTSADSDDANSSSDASEDFEDYEEDRTQSCGIRLSQAVSRPGDPAGPHPQMGYTNQSTGKPFAILPDSDIAILTAAELHALPRNVSVKNLKASAMQALINLVSAYQLDPALRQRDLGISQLLAHIQAYTSFQSERLSKCWEARRCAQEAAAAAAAAAAAGQSKSGGTGGPPVGSITASLDSPDDGRRVVAMHVPVAEVAALVRLSFHAEHRQAICDLGGLHALLSLLRWEHAVWQEHMGLSDRLASVSQVHSTTPPSAGSHHRSFEDCHLNSRRNGDVDDRACMADAEEEDDDDDGGCDDNALSTSLALRRYICMALTNLTFGVSANKAFVCRRRYHLEALLAQLEVGNEELKQVAASVLRNLSWHTDSRSMIALRKVQAAHRLTLAVLSAKREPTLRTTLSALWNLSSHCTTNKKAVCSVDGALAFLVNALDVGNQSKGLAVMESSGGILRNLCSVIVTSLEYRAVLRSHNCAAILLEQLRTSPSLTVVVNVCGVLGALSSMPPCDVKLGGTLLLESAATDHTLLIRLGALDILRRLSQSRHQLVVNSSKLALENLGRAQMLASQRLAKQQQVGGTRPCGGPMDQYDQSTAAAANLPTTFTSSTTSSSSSCSTSSGSPSVSSSPGSSSPSSPAELVYRRRMSTRSHLRFGLLSVVLETDDDYEEESDEDASDDDCSRMEGIGCAEKLTDGTDTTGDAGDGDGGVPSTPSASRIYTNSASGCGEAEEHDSDGSRFKLPAYPLEDPIDKVAASSSTYADGQMGVCLEDQDEEQACVYAEEGTPFGPSARASILDLRTSNMGPVTAFPETGISPDSFSVHEVQQPQSQTQQSPLYDNFMPSQKPRSENPYVNVAAASVCFDGPHVYTVGATPSEPATHQPKTIDDSLQSIQDDLSDLHLNTDSSATSRLPVQPADSRQLPVVKSPVFQEALGKYSRLASSNTTGVASPNYEGTGSNVLQTPLMFSRTSSSCILSVDLEMLPVIESSPESVYSDSINSRNMEEEDIALGTSPSSLPTALVEPPAPLDQADPEEKEEETRIMFAEEGSPLDGNSLNGEHHQQRHPRQPLPSSSCASASFAPYHAPLWSATAANTNGAGKYDALSAAASDGWLSSKGQFVRDDLDDGDEDAISTGGQSNILQQCIASVMPASRGAMSCTASLAPTMDMACDAPAHVVPPVVYGETFVSTEDTLQSFALEGTPFAFSTKTSSFSDVSISEADSSDQALVNTSPNLSKPNSQQSSVQEIPSLGQFKDTSPKCQSATTVYASDASSVNEEGSCDLLSEVIQSALPKQVCCPQSAGHHPNMLHHNLDTLQHFAVEGTPSRIDQLSSATSTGTTDEEECLGIGVVACGGALVVQTGLSVDPDYHSSPNSDLSSGSGALGAGGVAGAGVCAPPPPQRTTSVLRGIQGMVYGPVDSLVPQHNIAIDHHAEAEFIATKHEDGSSALGRSSPLQEAEGHTEPEDTSSFSSLLSIESAGVETSLLQECISSAMPTPKLPSGLPRPLANGSLSNPSAPMPTSAAAVPPAAVATLNPPTGFLRRPVVTMIATAPITSPASTSAQSSVRVLSPAASASELSTATACGLTPPQRRPSGIRRAGHFLVHGSGAADGSRPADPTDEKRTQQQLQHQSAPPPPLPPDRCNSGIGSLTSDDGSPVPDVQPAFSASNGDQVLKLPPPEPSEEITYDAEDNFPLPLPPAVLDDCEDLVGSDDEADVITLIGDTSPPEPPSEVSFEGSAPLPAAAAVITASSLQNEQEKEQSSEHGSPLQGFSEFDDVTEGLLDLDRLVSDHEFGLYSAEDEENEGGDEMAPEPVVRTQSPSREPVLPFISPLQVDTGAVPPMSAPTSHSDSSGDNTPPRSMLLRPSNICRPGSALRSVSTSNNSSAVQSPGSSDLGNSLSRITASSLSLSGASESGSSTPVSSVASVPQSKVCGSLLRQPHSRSALRTPDILLKSSPLQRANSASASRLSSGGASGPVSNLIPPTVASPVLSRLGHASSSQSVNTGLSTRPRPSTALSAPRAPTQATSSRSSRPHSAASALPFAKRTPVVAAQKTAVGLRPTAKKAPTPTDGRSGVAANVSSRPTMLATVGSKSHAGSSRPVAIRPHAKAVQSLDDAAADVGSQEVGEAVDHNEHKVIRGGRKSLLGLVLPASLNVGRRPGTTGAIPATPSSLVRPASASPAPAKARSAPLSRPQSGLAKPATAPATARRPNGTIPTSAASANHHEETATPTPASESSSGSLKFSGLKPPSVGSQLPKPPLRVPIAGVSAPSAATPSQTGPRVSGVVRGSNPEPLKTGLSRIHPPSVAATAAGADNVGASARVAASKFDQWIVRRELTN</sequence>
<feature type="compositionally biased region" description="Low complexity" evidence="3">
    <location>
        <begin position="2404"/>
        <end position="2431"/>
    </location>
</feature>
<evidence type="ECO:0000313" key="4">
    <source>
        <dbReference type="EMBL" id="JAP45650.1"/>
    </source>
</evidence>
<dbReference type="GO" id="GO:0005881">
    <property type="term" value="C:cytoplasmic microtubule"/>
    <property type="evidence" value="ECO:0007669"/>
    <property type="project" value="TreeGrafter"/>
</dbReference>
<feature type="compositionally biased region" description="Acidic residues" evidence="3">
    <location>
        <begin position="2299"/>
        <end position="2311"/>
    </location>
</feature>
<dbReference type="GO" id="GO:0090090">
    <property type="term" value="P:negative regulation of canonical Wnt signaling pathway"/>
    <property type="evidence" value="ECO:0007669"/>
    <property type="project" value="TreeGrafter"/>
</dbReference>
<dbReference type="GO" id="GO:0030877">
    <property type="term" value="C:beta-catenin destruction complex"/>
    <property type="evidence" value="ECO:0007669"/>
    <property type="project" value="TreeGrafter"/>
</dbReference>
<dbReference type="PANTHER" id="PTHR12607:SF12">
    <property type="entry name" value="APC-LIKE, ISOFORM A-RELATED"/>
    <property type="match status" value="1"/>
</dbReference>
<protein>
    <recommendedName>
        <fullName evidence="5">Adenomatous polyposis coli protein</fullName>
    </recommendedName>
</protein>
<dbReference type="InterPro" id="IPR000225">
    <property type="entry name" value="Armadillo"/>
</dbReference>
<dbReference type="SUPFAM" id="SSF48371">
    <property type="entry name" value="ARM repeat"/>
    <property type="match status" value="1"/>
</dbReference>
<feature type="compositionally biased region" description="Acidic residues" evidence="3">
    <location>
        <begin position="521"/>
        <end position="530"/>
    </location>
</feature>
<accession>A0A0X3P2N5</accession>
<feature type="region of interest" description="Disordered" evidence="3">
    <location>
        <begin position="37"/>
        <end position="194"/>
    </location>
</feature>
<dbReference type="EMBL" id="GEEE01017575">
    <property type="protein sequence ID" value="JAP45650.1"/>
    <property type="molecule type" value="Transcribed_RNA"/>
</dbReference>
<dbReference type="GO" id="GO:0008017">
    <property type="term" value="F:microtubule binding"/>
    <property type="evidence" value="ECO:0007669"/>
    <property type="project" value="TreeGrafter"/>
</dbReference>
<feature type="compositionally biased region" description="Low complexity" evidence="3">
    <location>
        <begin position="2464"/>
        <end position="2473"/>
    </location>
</feature>
<evidence type="ECO:0000256" key="3">
    <source>
        <dbReference type="SAM" id="MobiDB-lite"/>
    </source>
</evidence>
<feature type="compositionally biased region" description="Acidic residues" evidence="3">
    <location>
        <begin position="2181"/>
        <end position="2191"/>
    </location>
</feature>
<feature type="compositionally biased region" description="Polar residues" evidence="3">
    <location>
        <begin position="76"/>
        <end position="93"/>
    </location>
</feature>
<feature type="compositionally biased region" description="Polar residues" evidence="3">
    <location>
        <begin position="2773"/>
        <end position="2782"/>
    </location>
</feature>
<dbReference type="SMART" id="SM00185">
    <property type="entry name" value="ARM"/>
    <property type="match status" value="6"/>
</dbReference>
<feature type="compositionally biased region" description="Low complexity" evidence="3">
    <location>
        <begin position="58"/>
        <end position="70"/>
    </location>
</feature>
<feature type="compositionally biased region" description="Low complexity" evidence="3">
    <location>
        <begin position="2671"/>
        <end position="2695"/>
    </location>
</feature>
<dbReference type="GO" id="GO:0008013">
    <property type="term" value="F:beta-catenin binding"/>
    <property type="evidence" value="ECO:0007669"/>
    <property type="project" value="InterPro"/>
</dbReference>
<dbReference type="InterPro" id="IPR011989">
    <property type="entry name" value="ARM-like"/>
</dbReference>
<feature type="compositionally biased region" description="Low complexity" evidence="3">
    <location>
        <begin position="2730"/>
        <end position="2749"/>
    </location>
</feature>
<feature type="compositionally biased region" description="Low complexity" evidence="3">
    <location>
        <begin position="2231"/>
        <end position="2246"/>
    </location>
</feature>
<feature type="region of interest" description="Disordered" evidence="3">
    <location>
        <begin position="2219"/>
        <end position="2277"/>
    </location>
</feature>
<dbReference type="GO" id="GO:0007399">
    <property type="term" value="P:nervous system development"/>
    <property type="evidence" value="ECO:0007669"/>
    <property type="project" value="TreeGrafter"/>
</dbReference>
<feature type="compositionally biased region" description="Low complexity" evidence="3">
    <location>
        <begin position="2702"/>
        <end position="2712"/>
    </location>
</feature>
<feature type="region of interest" description="Disordered" evidence="3">
    <location>
        <begin position="2077"/>
        <end position="2096"/>
    </location>
</feature>
<gene>
    <name evidence="4" type="ORF">TR149306</name>
</gene>
<evidence type="ECO:0008006" key="5">
    <source>
        <dbReference type="Google" id="ProtNLM"/>
    </source>
</evidence>
<dbReference type="Gene3D" id="1.25.10.10">
    <property type="entry name" value="Leucine-rich Repeat Variant"/>
    <property type="match status" value="1"/>
</dbReference>
<reference evidence="4" key="1">
    <citation type="submission" date="2016-01" db="EMBL/GenBank/DDBJ databases">
        <title>Reference transcriptome for the parasite Schistocephalus solidus: insights into the molecular evolution of parasitism.</title>
        <authorList>
            <person name="Hebert F.O."/>
            <person name="Grambauer S."/>
            <person name="Barber I."/>
            <person name="Landry C.R."/>
            <person name="Aubin-Horth N."/>
        </authorList>
    </citation>
    <scope>NUCLEOTIDE SEQUENCE</scope>
</reference>
<dbReference type="InterPro" id="IPR016024">
    <property type="entry name" value="ARM-type_fold"/>
</dbReference>
<feature type="compositionally biased region" description="Polar residues" evidence="3">
    <location>
        <begin position="157"/>
        <end position="170"/>
    </location>
</feature>
<proteinExistence type="inferred from homology"/>
<evidence type="ECO:0000256" key="2">
    <source>
        <dbReference type="ARBA" id="ARBA00022687"/>
    </source>
</evidence>
<dbReference type="GO" id="GO:0016055">
    <property type="term" value="P:Wnt signaling pathway"/>
    <property type="evidence" value="ECO:0007669"/>
    <property type="project" value="UniProtKB-KW"/>
</dbReference>
<feature type="compositionally biased region" description="Low complexity" evidence="3">
    <location>
        <begin position="40"/>
        <end position="49"/>
    </location>
</feature>
<feature type="region of interest" description="Disordered" evidence="3">
    <location>
        <begin position="321"/>
        <end position="349"/>
    </location>
</feature>
<feature type="compositionally biased region" description="Polar residues" evidence="3">
    <location>
        <begin position="1213"/>
        <end position="1226"/>
    </location>
</feature>
<feature type="compositionally biased region" description="Polar residues" evidence="3">
    <location>
        <begin position="2345"/>
        <end position="2359"/>
    </location>
</feature>
<name>A0A0X3P2N5_SCHSO</name>
<feature type="region of interest" description="Disordered" evidence="3">
    <location>
        <begin position="2495"/>
        <end position="2546"/>
    </location>
</feature>
<feature type="region of interest" description="Disordered" evidence="3">
    <location>
        <begin position="665"/>
        <end position="686"/>
    </location>
</feature>
<feature type="compositionally biased region" description="Low complexity" evidence="3">
    <location>
        <begin position="2527"/>
        <end position="2541"/>
    </location>
</feature>
<dbReference type="GO" id="GO:0016477">
    <property type="term" value="P:cell migration"/>
    <property type="evidence" value="ECO:0007669"/>
    <property type="project" value="TreeGrafter"/>
</dbReference>
<dbReference type="GO" id="GO:0045295">
    <property type="term" value="F:gamma-catenin binding"/>
    <property type="evidence" value="ECO:0007669"/>
    <property type="project" value="TreeGrafter"/>
</dbReference>